<gene>
    <name evidence="6" type="ORF">AAF712_007596</name>
</gene>
<evidence type="ECO:0000256" key="4">
    <source>
        <dbReference type="ARBA" id="ARBA00023136"/>
    </source>
</evidence>
<name>A0ABR2ZVQ9_9AGAR</name>
<sequence length="162" mass="17501">MATTQAGIFSTLRPFGLPPTPIVSLILTYSLNIIASPRQYYGPLLGKNNEDPAGLLANAEREGEKGGVTKAQLVKITRAKGAAANLAENMPLFIVASLVGWLGGVKPEYQNLYHATWFISRAAYKWAYLQGEGNLRTLFYAIGIFSTFGMLISGGNALALKY</sequence>
<organism evidence="6 7">
    <name type="scientific">Marasmius tenuissimus</name>
    <dbReference type="NCBI Taxonomy" id="585030"/>
    <lineage>
        <taxon>Eukaryota</taxon>
        <taxon>Fungi</taxon>
        <taxon>Dikarya</taxon>
        <taxon>Basidiomycota</taxon>
        <taxon>Agaricomycotina</taxon>
        <taxon>Agaricomycetes</taxon>
        <taxon>Agaricomycetidae</taxon>
        <taxon>Agaricales</taxon>
        <taxon>Marasmiineae</taxon>
        <taxon>Marasmiaceae</taxon>
        <taxon>Marasmius</taxon>
    </lineage>
</organism>
<protein>
    <recommendedName>
        <fullName evidence="8">Glutathione transferase</fullName>
    </recommendedName>
</protein>
<evidence type="ECO:0008006" key="8">
    <source>
        <dbReference type="Google" id="ProtNLM"/>
    </source>
</evidence>
<comment type="caution">
    <text evidence="6">The sequence shown here is derived from an EMBL/GenBank/DDBJ whole genome shotgun (WGS) entry which is preliminary data.</text>
</comment>
<feature type="transmembrane region" description="Helical" evidence="5">
    <location>
        <begin position="82"/>
        <end position="103"/>
    </location>
</feature>
<dbReference type="Proteomes" id="UP001437256">
    <property type="component" value="Unassembled WGS sequence"/>
</dbReference>
<comment type="subcellular location">
    <subcellularLocation>
        <location evidence="1">Membrane</location>
    </subcellularLocation>
</comment>
<dbReference type="InterPro" id="IPR001129">
    <property type="entry name" value="Membr-assoc_MAPEG"/>
</dbReference>
<keyword evidence="3 5" id="KW-1133">Transmembrane helix</keyword>
<dbReference type="EMBL" id="JBBXMP010000048">
    <property type="protein sequence ID" value="KAL0065390.1"/>
    <property type="molecule type" value="Genomic_DNA"/>
</dbReference>
<evidence type="ECO:0000256" key="5">
    <source>
        <dbReference type="SAM" id="Phobius"/>
    </source>
</evidence>
<evidence type="ECO:0000313" key="7">
    <source>
        <dbReference type="Proteomes" id="UP001437256"/>
    </source>
</evidence>
<dbReference type="PANTHER" id="PTHR35371">
    <property type="entry name" value="INNER MEMBRANE PROTEIN"/>
    <property type="match status" value="1"/>
</dbReference>
<feature type="transmembrane region" description="Helical" evidence="5">
    <location>
        <begin position="138"/>
        <end position="160"/>
    </location>
</feature>
<keyword evidence="2 5" id="KW-0812">Transmembrane</keyword>
<keyword evidence="7" id="KW-1185">Reference proteome</keyword>
<dbReference type="SUPFAM" id="SSF161084">
    <property type="entry name" value="MAPEG domain-like"/>
    <property type="match status" value="1"/>
</dbReference>
<dbReference type="Gene3D" id="1.20.120.550">
    <property type="entry name" value="Membrane associated eicosanoid/glutathione metabolism-like domain"/>
    <property type="match status" value="1"/>
</dbReference>
<reference evidence="6 7" key="1">
    <citation type="submission" date="2024-05" db="EMBL/GenBank/DDBJ databases">
        <title>A draft genome resource for the thread blight pathogen Marasmius tenuissimus strain MS-2.</title>
        <authorList>
            <person name="Yulfo-Soto G.E."/>
            <person name="Baruah I.K."/>
            <person name="Amoako-Attah I."/>
            <person name="Bukari Y."/>
            <person name="Meinhardt L.W."/>
            <person name="Bailey B.A."/>
            <person name="Cohen S.P."/>
        </authorList>
    </citation>
    <scope>NUCLEOTIDE SEQUENCE [LARGE SCALE GENOMIC DNA]</scope>
    <source>
        <strain evidence="6 7">MS-2</strain>
    </source>
</reference>
<accession>A0ABR2ZVQ9</accession>
<evidence type="ECO:0000313" key="6">
    <source>
        <dbReference type="EMBL" id="KAL0065390.1"/>
    </source>
</evidence>
<evidence type="ECO:0000256" key="3">
    <source>
        <dbReference type="ARBA" id="ARBA00022989"/>
    </source>
</evidence>
<evidence type="ECO:0000256" key="1">
    <source>
        <dbReference type="ARBA" id="ARBA00004370"/>
    </source>
</evidence>
<dbReference type="Pfam" id="PF01124">
    <property type="entry name" value="MAPEG"/>
    <property type="match status" value="1"/>
</dbReference>
<evidence type="ECO:0000256" key="2">
    <source>
        <dbReference type="ARBA" id="ARBA00022692"/>
    </source>
</evidence>
<keyword evidence="4 5" id="KW-0472">Membrane</keyword>
<dbReference type="InterPro" id="IPR023352">
    <property type="entry name" value="MAPEG-like_dom_sf"/>
</dbReference>
<dbReference type="PANTHER" id="PTHR35371:SF1">
    <property type="entry name" value="BLR7753 PROTEIN"/>
    <property type="match status" value="1"/>
</dbReference>
<proteinExistence type="predicted"/>